<dbReference type="GO" id="GO:0043565">
    <property type="term" value="F:sequence-specific DNA binding"/>
    <property type="evidence" value="ECO:0007669"/>
    <property type="project" value="InterPro"/>
</dbReference>
<gene>
    <name evidence="6" type="primary">ybbB_2</name>
    <name evidence="6" type="ORF">NCTC7582_01213</name>
</gene>
<dbReference type="PANTHER" id="PTHR43280:SF28">
    <property type="entry name" value="HTH-TYPE TRANSCRIPTIONAL ACTIVATOR RHAS"/>
    <property type="match status" value="1"/>
</dbReference>
<feature type="domain" description="Fe/B12 periplasmic-binding" evidence="5">
    <location>
        <begin position="301"/>
        <end position="556"/>
    </location>
</feature>
<evidence type="ECO:0000256" key="2">
    <source>
        <dbReference type="ARBA" id="ARBA00023125"/>
    </source>
</evidence>
<accession>A0A2X0XJJ6</accession>
<dbReference type="InterPro" id="IPR002491">
    <property type="entry name" value="ABC_transptr_periplasmic_BD"/>
</dbReference>
<protein>
    <submittedName>
        <fullName evidence="6">AraC family transcriptional regulator</fullName>
    </submittedName>
</protein>
<dbReference type="AlphaFoldDB" id="A0A2X0XJJ6"/>
<keyword evidence="2" id="KW-0238">DNA-binding</keyword>
<dbReference type="PROSITE" id="PS01124">
    <property type="entry name" value="HTH_ARAC_FAMILY_2"/>
    <property type="match status" value="1"/>
</dbReference>
<evidence type="ECO:0000313" key="7">
    <source>
        <dbReference type="Proteomes" id="UP000251431"/>
    </source>
</evidence>
<evidence type="ECO:0000256" key="3">
    <source>
        <dbReference type="ARBA" id="ARBA00023163"/>
    </source>
</evidence>
<evidence type="ECO:0000259" key="5">
    <source>
        <dbReference type="PROSITE" id="PS50983"/>
    </source>
</evidence>
<dbReference type="SUPFAM" id="SSF46689">
    <property type="entry name" value="Homeodomain-like"/>
    <property type="match status" value="2"/>
</dbReference>
<evidence type="ECO:0000259" key="4">
    <source>
        <dbReference type="PROSITE" id="PS01124"/>
    </source>
</evidence>
<dbReference type="Pfam" id="PF01497">
    <property type="entry name" value="Peripla_BP_2"/>
    <property type="match status" value="1"/>
</dbReference>
<dbReference type="EMBL" id="UAQE01000001">
    <property type="protein sequence ID" value="SPT97663.1"/>
    <property type="molecule type" value="Genomic_DNA"/>
</dbReference>
<dbReference type="PROSITE" id="PS50983">
    <property type="entry name" value="FE_B12_PBP"/>
    <property type="match status" value="1"/>
</dbReference>
<dbReference type="Pfam" id="PF12833">
    <property type="entry name" value="HTH_18"/>
    <property type="match status" value="1"/>
</dbReference>
<dbReference type="InterPro" id="IPR018060">
    <property type="entry name" value="HTH_AraC"/>
</dbReference>
<evidence type="ECO:0000256" key="1">
    <source>
        <dbReference type="ARBA" id="ARBA00023015"/>
    </source>
</evidence>
<dbReference type="STRING" id="1421.A2J09_07475"/>
<dbReference type="SMART" id="SM00342">
    <property type="entry name" value="HTH_ARAC"/>
    <property type="match status" value="1"/>
</dbReference>
<organism evidence="6 7">
    <name type="scientific">Lysinibacillus capsici</name>
    <dbReference type="NCBI Taxonomy" id="2115968"/>
    <lineage>
        <taxon>Bacteria</taxon>
        <taxon>Bacillati</taxon>
        <taxon>Bacillota</taxon>
        <taxon>Bacilli</taxon>
        <taxon>Bacillales</taxon>
        <taxon>Bacillaceae</taxon>
        <taxon>Lysinibacillus</taxon>
    </lineage>
</organism>
<evidence type="ECO:0000313" key="6">
    <source>
        <dbReference type="EMBL" id="SPT97663.1"/>
    </source>
</evidence>
<dbReference type="SUPFAM" id="SSF53807">
    <property type="entry name" value="Helical backbone' metal receptor"/>
    <property type="match status" value="1"/>
</dbReference>
<reference evidence="6 7" key="1">
    <citation type="submission" date="2018-06" db="EMBL/GenBank/DDBJ databases">
        <authorList>
            <consortium name="Pathogen Informatics"/>
            <person name="Doyle S."/>
        </authorList>
    </citation>
    <scope>NUCLEOTIDE SEQUENCE [LARGE SCALE GENOMIC DNA]</scope>
    <source>
        <strain evidence="6 7">NCTC7582</strain>
    </source>
</reference>
<dbReference type="Proteomes" id="UP000251431">
    <property type="component" value="Unassembled WGS sequence"/>
</dbReference>
<dbReference type="Gene3D" id="1.10.10.60">
    <property type="entry name" value="Homeodomain-like"/>
    <property type="match status" value="2"/>
</dbReference>
<dbReference type="RefSeq" id="WP_112116862.1">
    <property type="nucleotide sequence ID" value="NZ_UAQE01000001.1"/>
</dbReference>
<feature type="domain" description="HTH araC/xylS-type" evidence="4">
    <location>
        <begin position="178"/>
        <end position="276"/>
    </location>
</feature>
<dbReference type="GO" id="GO:0003700">
    <property type="term" value="F:DNA-binding transcription factor activity"/>
    <property type="evidence" value="ECO:0007669"/>
    <property type="project" value="InterPro"/>
</dbReference>
<proteinExistence type="predicted"/>
<dbReference type="InterPro" id="IPR009057">
    <property type="entry name" value="Homeodomain-like_sf"/>
</dbReference>
<sequence>MNLTSLYIRLQHYDRFQVDRIMSATSHNEGINNHETNLCTLLIALSPAIRLYVDKMAIDLRQGSCTLILPIQSYTVESSNKEAQLARFTFETFEVEGMTLNRIAHPPLLHGYPYHLLFSQVKQVLGNEASNNNQFCSSLSTLEMAMLQGRLQQILAMMVQLDEQANQLQHEEKTKLVQQTVQYIEQHYDEDLTVEQLANMAGMVRWQYSQKFKILTGKKPTDYLTHVRINQAKKILSNSTEPLRKIARQIGFKDEYYFSRCFHKLTGNTPREYANIQLHTPERTVIDSFGRKIHVPKDATRIVTDGKFTLGELLVLGIPPIGAAISIMKDNVVYHNKLRNIHSIGHWVDPDKIAQLQPELLLLSYFHPEHDLQKLDAIAPTIILNSKFSLFERLRYIAKLFERSKAAEKWISTYENKVRLVRRQLADVYVAGETATVYLKLDTKYYVMCQTGLAASLYESLGFRPIPKVMQLIEQGRAWIEIQQHQINHYAGERNFILASPQELLTITHCPQIATLIELAPGKTHFIDFIWNHCDPITRERLLEVLPSIFKKKVIR</sequence>
<keyword evidence="3" id="KW-0804">Transcription</keyword>
<dbReference type="PANTHER" id="PTHR43280">
    <property type="entry name" value="ARAC-FAMILY TRANSCRIPTIONAL REGULATOR"/>
    <property type="match status" value="1"/>
</dbReference>
<keyword evidence="1" id="KW-0805">Transcription regulation</keyword>
<dbReference type="Gene3D" id="3.40.50.1980">
    <property type="entry name" value="Nitrogenase molybdenum iron protein domain"/>
    <property type="match status" value="2"/>
</dbReference>
<name>A0A2X0XJJ6_9BACI</name>